<feature type="domain" description="Cyclic nucleotide-binding" evidence="5">
    <location>
        <begin position="71"/>
        <end position="145"/>
    </location>
</feature>
<organism evidence="7 8">
    <name type="scientific">Paracidovorax konjaci</name>
    <dbReference type="NCBI Taxonomy" id="32040"/>
    <lineage>
        <taxon>Bacteria</taxon>
        <taxon>Pseudomonadati</taxon>
        <taxon>Pseudomonadota</taxon>
        <taxon>Betaproteobacteria</taxon>
        <taxon>Burkholderiales</taxon>
        <taxon>Comamonadaceae</taxon>
        <taxon>Paracidovorax</taxon>
    </lineage>
</organism>
<keyword evidence="8" id="KW-1185">Reference proteome</keyword>
<evidence type="ECO:0000313" key="8">
    <source>
        <dbReference type="Proteomes" id="UP000199517"/>
    </source>
</evidence>
<dbReference type="Pfam" id="PF00041">
    <property type="entry name" value="fn3"/>
    <property type="match status" value="1"/>
</dbReference>
<dbReference type="InterPro" id="IPR013783">
    <property type="entry name" value="Ig-like_fold"/>
</dbReference>
<name>A0A1I1RW11_9BURK</name>
<dbReference type="PROSITE" id="PS50042">
    <property type="entry name" value="CNMP_BINDING_3"/>
    <property type="match status" value="1"/>
</dbReference>
<keyword evidence="3" id="KW-0812">Transmembrane</keyword>
<accession>A0A1I1RW11</accession>
<evidence type="ECO:0000256" key="4">
    <source>
        <dbReference type="SAM" id="SignalP"/>
    </source>
</evidence>
<dbReference type="InterPro" id="IPR026442">
    <property type="entry name" value="IPTL_CTERM"/>
</dbReference>
<feature type="repeat" description="NHL" evidence="2">
    <location>
        <begin position="117"/>
        <end position="148"/>
    </location>
</feature>
<evidence type="ECO:0000256" key="3">
    <source>
        <dbReference type="SAM" id="Phobius"/>
    </source>
</evidence>
<evidence type="ECO:0000256" key="1">
    <source>
        <dbReference type="ARBA" id="ARBA00022737"/>
    </source>
</evidence>
<dbReference type="SMART" id="SM00060">
    <property type="entry name" value="FN3"/>
    <property type="match status" value="1"/>
</dbReference>
<dbReference type="InterPro" id="IPR000595">
    <property type="entry name" value="cNMP-bd_dom"/>
</dbReference>
<dbReference type="PANTHER" id="PTHR46388">
    <property type="entry name" value="NHL REPEAT-CONTAINING PROTEIN 2"/>
    <property type="match status" value="1"/>
</dbReference>
<reference evidence="8" key="1">
    <citation type="submission" date="2016-10" db="EMBL/GenBank/DDBJ databases">
        <authorList>
            <person name="Varghese N."/>
            <person name="Submissions S."/>
        </authorList>
    </citation>
    <scope>NUCLEOTIDE SEQUENCE [LARGE SCALE GENOMIC DNA]</scope>
    <source>
        <strain evidence="8">DSM 7481</strain>
    </source>
</reference>
<keyword evidence="3" id="KW-1133">Transmembrane helix</keyword>
<dbReference type="Proteomes" id="UP000199517">
    <property type="component" value="Unassembled WGS sequence"/>
</dbReference>
<dbReference type="InterPro" id="IPR011042">
    <property type="entry name" value="6-blade_b-propeller_TolB-like"/>
</dbReference>
<dbReference type="PROSITE" id="PS50853">
    <property type="entry name" value="FN3"/>
    <property type="match status" value="1"/>
</dbReference>
<dbReference type="AlphaFoldDB" id="A0A1I1RW11"/>
<dbReference type="PANTHER" id="PTHR46388:SF2">
    <property type="entry name" value="NHL REPEAT-CONTAINING PROTEIN 2"/>
    <property type="match status" value="1"/>
</dbReference>
<dbReference type="InterPro" id="IPR036116">
    <property type="entry name" value="FN3_sf"/>
</dbReference>
<dbReference type="SUPFAM" id="SSF49265">
    <property type="entry name" value="Fibronectin type III"/>
    <property type="match status" value="1"/>
</dbReference>
<dbReference type="Pfam" id="PF18203">
    <property type="entry name" value="IPTL-CTERM"/>
    <property type="match status" value="1"/>
</dbReference>
<evidence type="ECO:0000256" key="2">
    <source>
        <dbReference type="PROSITE-ProRule" id="PRU00504"/>
    </source>
</evidence>
<evidence type="ECO:0000259" key="5">
    <source>
        <dbReference type="PROSITE" id="PS50042"/>
    </source>
</evidence>
<keyword evidence="4" id="KW-0732">Signal</keyword>
<dbReference type="STRING" id="32040.SAMN04489710_101424"/>
<proteinExistence type="predicted"/>
<dbReference type="Pfam" id="PF25021">
    <property type="entry name" value="TEN_NHL"/>
    <property type="match status" value="3"/>
</dbReference>
<feature type="signal peptide" evidence="4">
    <location>
        <begin position="1"/>
        <end position="36"/>
    </location>
</feature>
<dbReference type="NCBIfam" id="NF041766">
    <property type="entry name" value="choice_anch_U"/>
    <property type="match status" value="1"/>
</dbReference>
<dbReference type="CDD" id="cd00063">
    <property type="entry name" value="FN3"/>
    <property type="match status" value="1"/>
</dbReference>
<evidence type="ECO:0000313" key="7">
    <source>
        <dbReference type="EMBL" id="SFD38451.1"/>
    </source>
</evidence>
<gene>
    <name evidence="7" type="ORF">SAMN04489710_101424</name>
</gene>
<dbReference type="PROSITE" id="PS51125">
    <property type="entry name" value="NHL"/>
    <property type="match status" value="1"/>
</dbReference>
<keyword evidence="1" id="KW-0677">Repeat</keyword>
<dbReference type="SUPFAM" id="SSF101898">
    <property type="entry name" value="NHL repeat"/>
    <property type="match status" value="1"/>
</dbReference>
<dbReference type="EMBL" id="FOMQ01000001">
    <property type="protein sequence ID" value="SFD38451.1"/>
    <property type="molecule type" value="Genomic_DNA"/>
</dbReference>
<feature type="transmembrane region" description="Helical" evidence="3">
    <location>
        <begin position="614"/>
        <end position="634"/>
    </location>
</feature>
<dbReference type="InterPro" id="IPR003961">
    <property type="entry name" value="FN3_dom"/>
</dbReference>
<protein>
    <submittedName>
        <fullName evidence="7">NHL repeat-containing protein</fullName>
    </submittedName>
</protein>
<dbReference type="CDD" id="cd14953">
    <property type="entry name" value="NHL_like_1"/>
    <property type="match status" value="1"/>
</dbReference>
<dbReference type="InterPro" id="IPR001258">
    <property type="entry name" value="NHL_repeat"/>
</dbReference>
<keyword evidence="3" id="KW-0472">Membrane</keyword>
<dbReference type="InterPro" id="IPR056822">
    <property type="entry name" value="TEN_NHL"/>
</dbReference>
<dbReference type="Gene3D" id="2.60.40.10">
    <property type="entry name" value="Immunoglobulins"/>
    <property type="match status" value="1"/>
</dbReference>
<dbReference type="InterPro" id="IPR053784">
    <property type="entry name" value="Choice_anch_U_dom"/>
</dbReference>
<evidence type="ECO:0000259" key="6">
    <source>
        <dbReference type="PROSITE" id="PS50853"/>
    </source>
</evidence>
<feature type="chain" id="PRO_5011560555" evidence="4">
    <location>
        <begin position="37"/>
        <end position="642"/>
    </location>
</feature>
<dbReference type="Gene3D" id="2.120.10.30">
    <property type="entry name" value="TolB, C-terminal domain"/>
    <property type="match status" value="3"/>
</dbReference>
<feature type="domain" description="Fibronectin type-III" evidence="6">
    <location>
        <begin position="374"/>
        <end position="469"/>
    </location>
</feature>
<sequence>MAGWGRPGARGASLCRLLLVALVALAGLGGVPAARAQTISTVAGTGVQGFGGDGGPAVSAQLNFSYGVAADAAGALYIVDSGNHRVRRVDAAGTIVTVAGTGVAGYGGDGGPAVAAQLNEPRGIAVDAAGNLYVADLNNHRIRRVDAGGTITTVAGTGAAGFSGDGGAATAAQLNSPFGVATDGAGRIYIADSANYRVRRVDTGGTITTIAGTGAPGYGGDNGPALAAQFQFVFGIVLDGAGNFFLADGNNHRIRRVDAGGTMATVAGTGASGFGGDGGSAAAAQLNFPSGVVADGTGVLYIADAGNNRIRRVDAAGTVSTVAGTGTSGYGGDGGPATAAQLQFPFALALRNRGLLYLADSANFRTRLVSLPIPPGAPTGLGATASDGQARLAWTAPADAGSSPVSGYTATGTPVGGGAAVSCAATAPATQCTAAGLGDGVVYRFTVRATSGAGDSAASDAVQVASAGAVPGMAGAAGTVVSGGGSGCALVPAATGFGAAVPAGLPAGATLAAGVFRFRAEGCAGAALTVSVTYPGPLPAGARIYQYGPPVAGQAAAWSEPAGASLSADRRTVTYAVADDGAFDGDTVAAGAVEGRLAAVVLAAAGGIQAVPVAGGWGLGLMALLVAAMGLAGLRRTRRGPA</sequence>